<dbReference type="NCBIfam" id="TIGR04225">
    <property type="entry name" value="CshA_fibril_rpt"/>
    <property type="match status" value="14"/>
</dbReference>
<feature type="region of interest" description="Disordered" evidence="5">
    <location>
        <begin position="1729"/>
        <end position="1748"/>
    </location>
</feature>
<feature type="domain" description="CshA" evidence="9">
    <location>
        <begin position="1588"/>
        <end position="1691"/>
    </location>
</feature>
<feature type="compositionally biased region" description="Polar residues" evidence="5">
    <location>
        <begin position="1683"/>
        <end position="1707"/>
    </location>
</feature>
<feature type="compositionally biased region" description="Polar residues" evidence="5">
    <location>
        <begin position="1160"/>
        <end position="1169"/>
    </location>
</feature>
<evidence type="ECO:0000256" key="2">
    <source>
        <dbReference type="ARBA" id="ARBA00022525"/>
    </source>
</evidence>
<feature type="compositionally biased region" description="Polar residues" evidence="5">
    <location>
        <begin position="1801"/>
        <end position="1810"/>
    </location>
</feature>
<dbReference type="InterPro" id="IPR045474">
    <property type="entry name" value="GEVED"/>
</dbReference>
<keyword evidence="1" id="KW-0134">Cell wall</keyword>
<dbReference type="Pfam" id="PF18651">
    <property type="entry name" value="CshA_NR2"/>
    <property type="match status" value="1"/>
</dbReference>
<feature type="region of interest" description="Disordered" evidence="5">
    <location>
        <begin position="1056"/>
        <end position="1119"/>
    </location>
</feature>
<feature type="region of interest" description="Disordered" evidence="5">
    <location>
        <begin position="842"/>
        <end position="885"/>
    </location>
</feature>
<dbReference type="RefSeq" id="WP_052138568.1">
    <property type="nucleotide sequence ID" value="NZ_CP009896.1"/>
</dbReference>
<evidence type="ECO:0000313" key="12">
    <source>
        <dbReference type="EMBL" id="AJR18393.1"/>
    </source>
</evidence>
<accession>A0A0C5WYL4</accession>
<evidence type="ECO:0000259" key="7">
    <source>
        <dbReference type="Pfam" id="PF00746"/>
    </source>
</evidence>
<evidence type="ECO:0000256" key="5">
    <source>
        <dbReference type="SAM" id="MobiDB-lite"/>
    </source>
</evidence>
<dbReference type="InterPro" id="IPR055354">
    <property type="entry name" value="DUF7507"/>
</dbReference>
<feature type="compositionally biased region" description="Polar residues" evidence="5">
    <location>
        <begin position="1383"/>
        <end position="1395"/>
    </location>
</feature>
<feature type="domain" description="CshA" evidence="9">
    <location>
        <begin position="1068"/>
        <end position="1171"/>
    </location>
</feature>
<feature type="region of interest" description="Disordered" evidence="5">
    <location>
        <begin position="1899"/>
        <end position="1919"/>
    </location>
</feature>
<dbReference type="Pfam" id="PF17963">
    <property type="entry name" value="Big_9"/>
    <property type="match status" value="4"/>
</dbReference>
<feature type="domain" description="DUF7507" evidence="11">
    <location>
        <begin position="1901"/>
        <end position="2002"/>
    </location>
</feature>
<feature type="compositionally biased region" description="Polar residues" evidence="5">
    <location>
        <begin position="1596"/>
        <end position="1605"/>
    </location>
</feature>
<evidence type="ECO:0000259" key="11">
    <source>
        <dbReference type="Pfam" id="PF24346"/>
    </source>
</evidence>
<evidence type="ECO:0000259" key="10">
    <source>
        <dbReference type="Pfam" id="PF20009"/>
    </source>
</evidence>
<evidence type="ECO:0000256" key="3">
    <source>
        <dbReference type="ARBA" id="ARBA00022729"/>
    </source>
</evidence>
<reference evidence="12 13" key="1">
    <citation type="journal article" date="2015" name="Genome Announc.">
        <title>Complete Genome Sequence of Steroid-Transforming Nocardioides simplex VKM Ac-2033D.</title>
        <authorList>
            <person name="Shtratnikova V.Y."/>
            <person name="Schelkunov M.I."/>
            <person name="Pekov Y.A."/>
            <person name="Fokina V.V."/>
            <person name="Logacheva M.D."/>
            <person name="Sokolov S.L."/>
            <person name="Bragin E.Y."/>
            <person name="Ashapkin V.V."/>
            <person name="Donova M.V."/>
        </authorList>
    </citation>
    <scope>NUCLEOTIDE SEQUENCE [LARGE SCALE GENOMIC DNA]</scope>
    <source>
        <strain evidence="12 13">VKM Ac-2033D</strain>
    </source>
</reference>
<feature type="region of interest" description="Disordered" evidence="5">
    <location>
        <begin position="1366"/>
        <end position="1433"/>
    </location>
</feature>
<dbReference type="Proteomes" id="UP000030300">
    <property type="component" value="Chromosome"/>
</dbReference>
<dbReference type="HOGENOM" id="CLU_233736_0_0_11"/>
<keyword evidence="4" id="KW-0572">Peptidoglycan-anchor</keyword>
<feature type="region of interest" description="Disordered" evidence="5">
    <location>
        <begin position="1160"/>
        <end position="1215"/>
    </location>
</feature>
<feature type="domain" description="Surface adhesin CshA non-repetitive" evidence="8">
    <location>
        <begin position="48"/>
        <end position="264"/>
    </location>
</feature>
<feature type="region of interest" description="Disordered" evidence="5">
    <location>
        <begin position="1268"/>
        <end position="1309"/>
    </location>
</feature>
<sequence>MRQVSGLRARWFAVVAAGVLAVGAWLVVVDSAEARYATGGSGRWRSLVNWMEWPGDGSGRISNGAQASTTQQFGGHTLRTTCTLTNIRADDGAGDIYRYRSGSWSGDALDDLYNIGGTGTNNQLVAGISNGTNPRNPGTMSFHVDCVATLDGEQIPLSGLVFADAEQNNYQPNGQQEWIRATPDDPSGVTWRLLERARTAGCGTGTWLTRGQANESMRMQSTATQCSGTPGGPIALTYMEHASSATFDVNSSNGAVSALALGTVSFIDFGDAPESYGVAAALSDGVIQGGELAYGNTQAFNAGVQEAAMGQPTPRLGARVDPESTQLFSADALGDDRAGVDDEDAVTFPATVEATRGQPITSPPIECHGPGDVVAWFDWNRNGRFDESERSTTEPCGTDGSVAVTWQVPADAVVGTGTTFVRVRIADPSEEIGPVGPTLTGEVEDYRVSVRVVQGPVAADDRSEGNEIGAPVTVAVLANDEGDLDPSTLRLTDPAGDPVTELVVPGEGTWSVGDDGTITFIPEPGFEGNPTPVDYTVENADGLRTGASVTVTYAPEATDDESRDNPRGSTVRIDPLANDKGDLDPSTLRLTDPAGDPVTELVVPGEGTWSVGDDGTITFTPEPGFEGDPTPVDYTVEDRAGQEAGAKITVTYDPGPTAHPDRTTGAQGAPQSVDPLANDERGPQGAALDPSSLTLLDDEGNPVSSLTVPGEGTFTVSDGKLVFTPEPGFVGEATPVRYRVADVNGATAESTYTPTVTPVAQSDTTSGPQGVPQSVDPLANDGADGVELDPSTLTLVDADGNPVSSLTVPGEGTYTVSDGKLVFTPEPQFTGEATPVRYRVEDSEGNTVESTYTPTVTPVTPTANPDTTSGPQGVPQSVDPLANDEAGDDAVPLDPDSLTLLDADGNAVSSVTVAGEGVYTVSDGKLVFTPEPQFTGTATPVDYQVADVNGTTARSTYTPTINPVTPVANPDETSGPQGQPQSIDPLANDEAGDDAVPLDPDSLTLLDADGNPVSSVTVPGEGVYTVSDGKLVFTPEPQFTGTATPVDYQVADTNGTTARSTYTPTITPVTPKANPDETSGPQGQPQSIDPLANDEAGDDAVPLDPDSLTLLDADGNPTDTVTIPGEGTYTVEDGKLVFTPQPQFTGTATPVDYQVADTNGTTARSTYTPTIEPVEPTANPDETSGPQGQPQSIDPLANDEAGDDAVPLDPDSLTLLDADGNPADTVTVPGEGAYTVEDGKLVFTPEPGFVGEATPVRYRVADVNGTETESTYTPTVTPVAQPDTTSGPQGVPQSVDPLANDGADGVELDPSTLTLVDADGNPVSSLTVAGEGTYTVEDGKLVFTPEPGFVGEATPVRYQVEDTDGNTVESTYTPTVTPVSPTANPDTTSGPQGVPQSIDPLANDEAGDDAVPLDPASLTLLDADGNPVSSVTVPGEGTYTVEDGKLVFTPEPQLTGEATPVRYRIADVNGTTAESTYTPTVTPVSPVANPDETSGPQGQPQSIDPLANDEAGDDQVPLDPDSLTLLDDNGDPVDSVTVPGEGTYTVSDGKIVFTPEPQFTGEATPVKYRVADVNGTTAESTYTPTITPVTPKASPDETSGPQGRPQSIDPLANDEAGDDAVPLDPDSLTLLDADGNPANTVTIPGEGTYTVEDGKLVFTPEPGFVGEATPVKYRVADTNGTTAESTYTPTVTPVAQPDTTSGPQGVPQSVDPLANDGADGVELDPDTLTLVDADGNPTDTVTVPGEGTYTVEDGKLVFTPEPGFAGTATPVRYRVGDAEGNTVESTYTPTLTPVTPTAHPDQTSGPQGRPQSIDPLANDQAGDPAVPLDPASLTLLDGNGDPVDSVTVPGEGVYTIEDGKIVFTPEPDFTGTATPVDYQVADVNGTIARSTYTPAVAPDRPGIALDKTTGRYTDKAPRGGSAGDTLVYRFRVTNTGNTVLHDIAVDDPMLGGPVACGSGPLAPGTSRDCADVTYTLRSGDAGTSLRNTAEVAAQSPEGRTTSAADTVTYEVPPASGPAPATAPGAVGGNSGGSGALPATGSAVSPGYVGAGLAALLGGLALAWYGRRQHRPRRRG</sequence>
<feature type="compositionally biased region" description="Polar residues" evidence="5">
    <location>
        <begin position="971"/>
        <end position="982"/>
    </location>
</feature>
<keyword evidence="6" id="KW-0812">Transmembrane</keyword>
<feature type="transmembrane region" description="Helical" evidence="6">
    <location>
        <begin position="2046"/>
        <end position="2064"/>
    </location>
</feature>
<proteinExistence type="predicted"/>
<feature type="domain" description="CshA" evidence="9">
    <location>
        <begin position="858"/>
        <end position="961"/>
    </location>
</feature>
<protein>
    <submittedName>
        <fullName evidence="12">Internalin, putative</fullName>
    </submittedName>
</protein>
<evidence type="ECO:0000256" key="1">
    <source>
        <dbReference type="ARBA" id="ARBA00022512"/>
    </source>
</evidence>
<dbReference type="InterPro" id="IPR040683">
    <property type="entry name" value="CshA_NR2"/>
</dbReference>
<feature type="region of interest" description="Disordered" evidence="5">
    <location>
        <begin position="555"/>
        <end position="597"/>
    </location>
</feature>
<organism evidence="12 13">
    <name type="scientific">Nocardioides simplex</name>
    <name type="common">Arthrobacter simplex</name>
    <dbReference type="NCBI Taxonomy" id="2045"/>
    <lineage>
        <taxon>Bacteria</taxon>
        <taxon>Bacillati</taxon>
        <taxon>Actinomycetota</taxon>
        <taxon>Actinomycetes</taxon>
        <taxon>Propionibacteriales</taxon>
        <taxon>Nocardioidaceae</taxon>
        <taxon>Pimelobacter</taxon>
    </lineage>
</organism>
<feature type="domain" description="CshA" evidence="9">
    <location>
        <begin position="756"/>
        <end position="856"/>
    </location>
</feature>
<feature type="compositionally biased region" description="Polar residues" evidence="5">
    <location>
        <begin position="1579"/>
        <end position="1588"/>
    </location>
</feature>
<feature type="compositionally biased region" description="Low complexity" evidence="5">
    <location>
        <begin position="1367"/>
        <end position="1382"/>
    </location>
</feature>
<dbReference type="Pfam" id="PF20009">
    <property type="entry name" value="GEVED"/>
    <property type="match status" value="1"/>
</dbReference>
<feature type="compositionally biased region" description="Polar residues" evidence="5">
    <location>
        <begin position="1491"/>
        <end position="1502"/>
    </location>
</feature>
<evidence type="ECO:0000259" key="8">
    <source>
        <dbReference type="Pfam" id="PF18651"/>
    </source>
</evidence>
<dbReference type="KEGG" id="psim:KR76_12710"/>
<keyword evidence="3" id="KW-0732">Signal</keyword>
<dbReference type="Pfam" id="PF19076">
    <property type="entry name" value="CshA_repeat"/>
    <property type="match status" value="10"/>
</dbReference>
<feature type="domain" description="GEVED" evidence="10">
    <location>
        <begin position="373"/>
        <end position="448"/>
    </location>
</feature>
<feature type="region of interest" description="Disordered" evidence="5">
    <location>
        <begin position="1470"/>
        <end position="1544"/>
    </location>
</feature>
<feature type="domain" description="CshA" evidence="9">
    <location>
        <begin position="1483"/>
        <end position="1586"/>
    </location>
</feature>
<dbReference type="Gene3D" id="2.60.40.2810">
    <property type="match status" value="4"/>
</dbReference>
<feature type="domain" description="CshA" evidence="9">
    <location>
        <begin position="1793"/>
        <end position="1896"/>
    </location>
</feature>
<dbReference type="NCBIfam" id="TIGR01167">
    <property type="entry name" value="LPXTG_anchor"/>
    <property type="match status" value="1"/>
</dbReference>
<keyword evidence="13" id="KW-1185">Reference proteome</keyword>
<evidence type="ECO:0000259" key="9">
    <source>
        <dbReference type="Pfam" id="PF19076"/>
    </source>
</evidence>
<dbReference type="GeneID" id="96609735"/>
<feature type="domain" description="Gram-positive cocci surface proteins LPxTG" evidence="7">
    <location>
        <begin position="2031"/>
        <end position="2067"/>
    </location>
</feature>
<dbReference type="STRING" id="2045.KR76_12710"/>
<dbReference type="InterPro" id="IPR019931">
    <property type="entry name" value="LPXTG_anchor"/>
</dbReference>
<feature type="compositionally biased region" description="Polar residues" evidence="5">
    <location>
        <begin position="1282"/>
        <end position="1292"/>
    </location>
</feature>
<feature type="compositionally biased region" description="Low complexity" evidence="5">
    <location>
        <begin position="1478"/>
        <end position="1487"/>
    </location>
</feature>
<feature type="domain" description="CshA" evidence="9">
    <location>
        <begin position="1173"/>
        <end position="1276"/>
    </location>
</feature>
<dbReference type="OrthoDB" id="134475at2"/>
<feature type="region of interest" description="Disordered" evidence="5">
    <location>
        <begin position="1985"/>
        <end position="2004"/>
    </location>
</feature>
<name>A0A0C5WYL4_NOCSI</name>
<feature type="domain" description="CshA" evidence="9">
    <location>
        <begin position="555"/>
        <end position="651"/>
    </location>
</feature>
<feature type="compositionally biased region" description="Basic and acidic residues" evidence="5">
    <location>
        <begin position="1908"/>
        <end position="1917"/>
    </location>
</feature>
<evidence type="ECO:0000256" key="4">
    <source>
        <dbReference type="ARBA" id="ARBA00023088"/>
    </source>
</evidence>
<feature type="compositionally biased region" description="Polar residues" evidence="5">
    <location>
        <begin position="954"/>
        <end position="963"/>
    </location>
</feature>
<feature type="compositionally biased region" description="Polar residues" evidence="5">
    <location>
        <begin position="1056"/>
        <end position="1068"/>
    </location>
</feature>
<feature type="compositionally biased region" description="Low complexity" evidence="5">
    <location>
        <begin position="1268"/>
        <end position="1279"/>
    </location>
</feature>
<feature type="domain" description="CshA" evidence="9">
    <location>
        <begin position="963"/>
        <end position="1066"/>
    </location>
</feature>
<feature type="region of interest" description="Disordered" evidence="5">
    <location>
        <begin position="1683"/>
        <end position="1716"/>
    </location>
</feature>
<feature type="compositionally biased region" description="Polar residues" evidence="5">
    <location>
        <begin position="1180"/>
        <end position="1192"/>
    </location>
</feature>
<dbReference type="EMBL" id="CP009896">
    <property type="protein sequence ID" value="AJR18393.1"/>
    <property type="molecule type" value="Genomic_DNA"/>
</dbReference>
<dbReference type="Pfam" id="PF00746">
    <property type="entry name" value="Gram_pos_anchor"/>
    <property type="match status" value="1"/>
</dbReference>
<evidence type="ECO:0000313" key="13">
    <source>
        <dbReference type="Proteomes" id="UP000030300"/>
    </source>
</evidence>
<dbReference type="Gene3D" id="2.60.40.3440">
    <property type="match status" value="1"/>
</dbReference>
<feature type="region of interest" description="Disordered" evidence="5">
    <location>
        <begin position="1781"/>
        <end position="1829"/>
    </location>
</feature>
<feature type="region of interest" description="Disordered" evidence="5">
    <location>
        <begin position="954"/>
        <end position="997"/>
    </location>
</feature>
<feature type="region of interest" description="Disordered" evidence="5">
    <location>
        <begin position="650"/>
        <end position="709"/>
    </location>
</feature>
<feature type="region of interest" description="Disordered" evidence="5">
    <location>
        <begin position="1579"/>
        <end position="1626"/>
    </location>
</feature>
<dbReference type="Pfam" id="PF24346">
    <property type="entry name" value="DUF7507"/>
    <property type="match status" value="1"/>
</dbReference>
<feature type="compositionally biased region" description="Polar residues" evidence="5">
    <location>
        <begin position="1076"/>
        <end position="1087"/>
    </location>
</feature>
<feature type="domain" description="CshA" evidence="9">
    <location>
        <begin position="1378"/>
        <end position="1481"/>
    </location>
</feature>
<evidence type="ECO:0000256" key="6">
    <source>
        <dbReference type="SAM" id="Phobius"/>
    </source>
</evidence>
<gene>
    <name evidence="12" type="ORF">KR76_12710</name>
</gene>
<dbReference type="InterPro" id="IPR026395">
    <property type="entry name" value="CshA_fibril"/>
</dbReference>
<keyword evidence="2" id="KW-0964">Secreted</keyword>
<feature type="compositionally biased region" description="Low complexity" evidence="5">
    <location>
        <begin position="1517"/>
        <end position="1527"/>
    </location>
</feature>
<feature type="compositionally biased region" description="Low complexity" evidence="5">
    <location>
        <begin position="847"/>
        <end position="868"/>
    </location>
</feature>
<feature type="compositionally biased region" description="Low complexity" evidence="5">
    <location>
        <begin position="1786"/>
        <end position="1800"/>
    </location>
</feature>
<keyword evidence="6" id="KW-1133">Transmembrane helix</keyword>
<keyword evidence="6" id="KW-0472">Membrane</keyword>